<dbReference type="PROSITE" id="PS51257">
    <property type="entry name" value="PROKAR_LIPOPROTEIN"/>
    <property type="match status" value="1"/>
</dbReference>
<reference evidence="2" key="2">
    <citation type="submission" date="2020-09" db="EMBL/GenBank/DDBJ databases">
        <authorList>
            <person name="Sun Q."/>
            <person name="Zhou Y."/>
        </authorList>
    </citation>
    <scope>NUCLEOTIDE SEQUENCE</scope>
    <source>
        <strain evidence="2">CGMCC 1.6293</strain>
    </source>
</reference>
<evidence type="ECO:0000313" key="3">
    <source>
        <dbReference type="Proteomes" id="UP000649829"/>
    </source>
</evidence>
<dbReference type="AlphaFoldDB" id="A0A917STS5"/>
<evidence type="ECO:0000313" key="2">
    <source>
        <dbReference type="EMBL" id="GGL96640.1"/>
    </source>
</evidence>
<protein>
    <submittedName>
        <fullName evidence="2">Uncharacterized protein</fullName>
    </submittedName>
</protein>
<dbReference type="EMBL" id="BMLF01000001">
    <property type="protein sequence ID" value="GGL96640.1"/>
    <property type="molecule type" value="Genomic_DNA"/>
</dbReference>
<keyword evidence="3" id="KW-1185">Reference proteome</keyword>
<sequence>MRILILAALVALAACTNSNDLDEPTADLGNFLLGHNVVIASKAQKGPLSRDATEQELSTALKSAIDDRFGRYDGTNYYHLGVSVEGYNIALPGVPLVVAPKSVLILNVSVWDDAKQIKLTPKPKQITVFESFSGDVIVGSGLTKSKEEQLANLAANAAKEIENFLLENREWFGPAPAPTSAKGGAAARVPAATATTTAAAPVSAASAAAAQPADPAPAATAQGTVTVGDQPYAAPRQTPRKLVPITSGL</sequence>
<evidence type="ECO:0000256" key="1">
    <source>
        <dbReference type="SAM" id="MobiDB-lite"/>
    </source>
</evidence>
<comment type="caution">
    <text evidence="2">The sequence shown here is derived from an EMBL/GenBank/DDBJ whole genome shotgun (WGS) entry which is preliminary data.</text>
</comment>
<proteinExistence type="predicted"/>
<gene>
    <name evidence="2" type="ORF">GCM10011534_18380</name>
</gene>
<accession>A0A917STS5</accession>
<feature type="compositionally biased region" description="Low complexity" evidence="1">
    <location>
        <begin position="211"/>
        <end position="222"/>
    </location>
</feature>
<name>A0A917STS5_9RHOB</name>
<dbReference type="Proteomes" id="UP000649829">
    <property type="component" value="Unassembled WGS sequence"/>
</dbReference>
<feature type="region of interest" description="Disordered" evidence="1">
    <location>
        <begin position="211"/>
        <end position="249"/>
    </location>
</feature>
<reference evidence="2" key="1">
    <citation type="journal article" date="2014" name="Int. J. Syst. Evol. Microbiol.">
        <title>Complete genome sequence of Corynebacterium casei LMG S-19264T (=DSM 44701T), isolated from a smear-ripened cheese.</title>
        <authorList>
            <consortium name="US DOE Joint Genome Institute (JGI-PGF)"/>
            <person name="Walter F."/>
            <person name="Albersmeier A."/>
            <person name="Kalinowski J."/>
            <person name="Ruckert C."/>
        </authorList>
    </citation>
    <scope>NUCLEOTIDE SEQUENCE</scope>
    <source>
        <strain evidence="2">CGMCC 1.6293</strain>
    </source>
</reference>
<organism evidence="2 3">
    <name type="scientific">Pseudooceanicola nanhaiensis</name>
    <dbReference type="NCBI Taxonomy" id="375761"/>
    <lineage>
        <taxon>Bacteria</taxon>
        <taxon>Pseudomonadati</taxon>
        <taxon>Pseudomonadota</taxon>
        <taxon>Alphaproteobacteria</taxon>
        <taxon>Rhodobacterales</taxon>
        <taxon>Paracoccaceae</taxon>
        <taxon>Pseudooceanicola</taxon>
    </lineage>
</organism>
<dbReference type="RefSeq" id="WP_188781498.1">
    <property type="nucleotide sequence ID" value="NZ_BMLF01000001.1"/>
</dbReference>